<dbReference type="Pfam" id="PF11209">
    <property type="entry name" value="LmeA"/>
    <property type="match status" value="1"/>
</dbReference>
<dbReference type="KEGG" id="dsl:Dacsa_1733"/>
<dbReference type="InterPro" id="IPR021373">
    <property type="entry name" value="DUF2993"/>
</dbReference>
<keyword evidence="2" id="KW-1185">Reference proteome</keyword>
<accession>K9YV48</accession>
<dbReference type="EMBL" id="CP003944">
    <property type="protein sequence ID" value="AFZ50397.1"/>
    <property type="molecule type" value="Genomic_DNA"/>
</dbReference>
<dbReference type="STRING" id="13035.Dacsa_1733"/>
<evidence type="ECO:0008006" key="3">
    <source>
        <dbReference type="Google" id="ProtNLM"/>
    </source>
</evidence>
<organism evidence="1 2">
    <name type="scientific">Dactylococcopsis salina (strain PCC 8305)</name>
    <name type="common">Myxobactron salinum</name>
    <dbReference type="NCBI Taxonomy" id="13035"/>
    <lineage>
        <taxon>Bacteria</taxon>
        <taxon>Bacillati</taxon>
        <taxon>Cyanobacteriota</taxon>
        <taxon>Cyanophyceae</taxon>
        <taxon>Nodosilineales</taxon>
        <taxon>Cymatolegaceae</taxon>
        <taxon>Dactylococcopsis</taxon>
    </lineage>
</organism>
<dbReference type="Proteomes" id="UP000010482">
    <property type="component" value="Chromosome"/>
</dbReference>
<dbReference type="eggNOG" id="ENOG502ZCW3">
    <property type="taxonomic scope" value="Bacteria"/>
</dbReference>
<dbReference type="AlphaFoldDB" id="K9YV48"/>
<evidence type="ECO:0000313" key="2">
    <source>
        <dbReference type="Proteomes" id="UP000010482"/>
    </source>
</evidence>
<name>K9YV48_DACS8</name>
<evidence type="ECO:0000313" key="1">
    <source>
        <dbReference type="EMBL" id="AFZ50397.1"/>
    </source>
</evidence>
<gene>
    <name evidence="1" type="ORF">Dacsa_1733</name>
</gene>
<dbReference type="RefSeq" id="WP_015229394.1">
    <property type="nucleotide sequence ID" value="NC_019780.1"/>
</dbReference>
<reference evidence="1" key="1">
    <citation type="submission" date="2012-04" db="EMBL/GenBank/DDBJ databases">
        <title>Finished genome of Dactylococcopsis salina PCC 8305.</title>
        <authorList>
            <consortium name="US DOE Joint Genome Institute"/>
            <person name="Gugger M."/>
            <person name="Coursin T."/>
            <person name="Rippka R."/>
            <person name="Tandeau De Marsac N."/>
            <person name="Huntemann M."/>
            <person name="Wei C.-L."/>
            <person name="Han J."/>
            <person name="Detter J.C."/>
            <person name="Han C."/>
            <person name="Tapia R."/>
            <person name="Daligault H."/>
            <person name="Chen A."/>
            <person name="Krypides N."/>
            <person name="Mavromatis K."/>
            <person name="Markowitz V."/>
            <person name="Szeto E."/>
            <person name="Ivanova N."/>
            <person name="Ovchinnikova G."/>
            <person name="Pagani I."/>
            <person name="Pati A."/>
            <person name="Goodwin L."/>
            <person name="Peters L."/>
            <person name="Pitluck S."/>
            <person name="Woyke T."/>
            <person name="Kerfeld C."/>
        </authorList>
    </citation>
    <scope>NUCLEOTIDE SEQUENCE [LARGE SCALE GENOMIC DNA]</scope>
    <source>
        <strain evidence="1">PCC 8305</strain>
    </source>
</reference>
<proteinExistence type="predicted"/>
<protein>
    <recommendedName>
        <fullName evidence="3">DUF2993 domain-containing protein</fullName>
    </recommendedName>
</protein>
<dbReference type="PATRIC" id="fig|13035.3.peg.1961"/>
<sequence>MEFFSILLASLFSALSPVGWIVDQRIETAFRSRLTDVETLQVRVDNTPNYQLLQGKIQRLRLAARGVNLTPELRLKSFALETDPIALDINRFREGNFSSLSEARSGLNQPLNVALKLNLTEADINDFLASPRAKARLESIIQRITQQLPGGRNQRYELLSTKLQFLENDRFILDLDIRVSRRQREEWEDFNLRVESGIEVSQGKQLRLINPVFLVDDSPLPSRLVEAVSARLSNRLDLSNLEKQKIIARLLQLKIEEDEVKLAAFVQIAKLP</sequence>
<dbReference type="OrthoDB" id="570669at2"/>
<dbReference type="HOGENOM" id="CLU_085967_0_0_3"/>